<protein>
    <submittedName>
        <fullName evidence="2">Uncharacterized protein</fullName>
    </submittedName>
</protein>
<dbReference type="HOGENOM" id="CLU_2516296_0_0_1"/>
<dbReference type="Gramene" id="OGLUM12G01500.1">
    <property type="protein sequence ID" value="OGLUM12G01500.1"/>
    <property type="gene ID" value="OGLUM12G01500"/>
</dbReference>
<keyword evidence="3" id="KW-1185">Reference proteome</keyword>
<reference evidence="2" key="1">
    <citation type="submission" date="2015-04" db="UniProtKB">
        <authorList>
            <consortium name="EnsemblPlants"/>
        </authorList>
    </citation>
    <scope>IDENTIFICATION</scope>
</reference>
<feature type="region of interest" description="Disordered" evidence="1">
    <location>
        <begin position="1"/>
        <end position="22"/>
    </location>
</feature>
<accession>A0A0E0BN42</accession>
<sequence>MHASYGPDLSARSTGGGGDLGVRRNYRWVWRGLRRTKASRRGTLQLDAAGKTGRASMSMRTEEDDKGGRLEPLLMMTPLPATARL</sequence>
<evidence type="ECO:0000313" key="3">
    <source>
        <dbReference type="Proteomes" id="UP000026961"/>
    </source>
</evidence>
<dbReference type="Proteomes" id="UP000026961">
    <property type="component" value="Chromosome 12"/>
</dbReference>
<organism evidence="2">
    <name type="scientific">Oryza glumipatula</name>
    <dbReference type="NCBI Taxonomy" id="40148"/>
    <lineage>
        <taxon>Eukaryota</taxon>
        <taxon>Viridiplantae</taxon>
        <taxon>Streptophyta</taxon>
        <taxon>Embryophyta</taxon>
        <taxon>Tracheophyta</taxon>
        <taxon>Spermatophyta</taxon>
        <taxon>Magnoliopsida</taxon>
        <taxon>Liliopsida</taxon>
        <taxon>Poales</taxon>
        <taxon>Poaceae</taxon>
        <taxon>BOP clade</taxon>
        <taxon>Oryzoideae</taxon>
        <taxon>Oryzeae</taxon>
        <taxon>Oryzinae</taxon>
        <taxon>Oryza</taxon>
    </lineage>
</organism>
<dbReference type="AlphaFoldDB" id="A0A0E0BN42"/>
<dbReference type="EnsemblPlants" id="OGLUM12G01500.1">
    <property type="protein sequence ID" value="OGLUM12G01500.1"/>
    <property type="gene ID" value="OGLUM12G01500"/>
</dbReference>
<evidence type="ECO:0000313" key="2">
    <source>
        <dbReference type="EnsemblPlants" id="OGLUM12G01500.1"/>
    </source>
</evidence>
<name>A0A0E0BN42_9ORYZ</name>
<reference evidence="2" key="2">
    <citation type="submission" date="2018-05" db="EMBL/GenBank/DDBJ databases">
        <title>OgluRS3 (Oryza glumaepatula Reference Sequence Version 3).</title>
        <authorList>
            <person name="Zhang J."/>
            <person name="Kudrna D."/>
            <person name="Lee S."/>
            <person name="Talag J."/>
            <person name="Welchert J."/>
            <person name="Wing R.A."/>
        </authorList>
    </citation>
    <scope>NUCLEOTIDE SEQUENCE [LARGE SCALE GENOMIC DNA]</scope>
</reference>
<evidence type="ECO:0000256" key="1">
    <source>
        <dbReference type="SAM" id="MobiDB-lite"/>
    </source>
</evidence>
<proteinExistence type="predicted"/>